<dbReference type="STRING" id="1384459.GL4_2785"/>
<dbReference type="PANTHER" id="PTHR43785">
    <property type="entry name" value="GAMMA-GLUTAMYLPUTRESCINE SYNTHETASE"/>
    <property type="match status" value="1"/>
</dbReference>
<sequence length="494" mass="55071">MLGTTDSPGETDQYGPGETSPTPPFHERFEDALPSPEKIAAVRERLETAGVKYVMSCWIDLFGIPKTKPVPMSDFDSLCAGKGPQFAVHSISYVPELTPADPDQIMVPDLDAVYICPWDSSTAFIFADLYWEGAPYNVCPRQALRRAVKDAREAGYVGFAGVEPEFIVMRWNEDGQPVKAFDDDPAAGHGVRPRRQAFGYDVEYSCDSMPFLKELMDILNGLGWQLHDVVAEGAYSQFELDFHYTHLLEMADRLVFLRILLKEVAKQHGLFVTFMPKPTVGDWRSGAHINFSLRSVTDLDRNLFKRPDGEWSEASRHAVGGLLAHSEALTAIACSTVNSYNGLVPRVGGFEGGTVTWAPTNITYGHNNRSAQFRLPQSRYCIENRAADMCMNPYLSLALTLSAAVEGVTQAIDPGAPTDQDLYAMTQQEIDAAGIRRLPRTLFDAIQCLAKDPLAEKVLGPTMLNSFLAYKTDEWERYHQAVTDWEVAEYLRLY</sequence>
<gene>
    <name evidence="7" type="ORF">GL4_2785</name>
</gene>
<dbReference type="InterPro" id="IPR014746">
    <property type="entry name" value="Gln_synth/guanido_kin_cat_dom"/>
</dbReference>
<feature type="domain" description="GS catalytic" evidence="6">
    <location>
        <begin position="140"/>
        <end position="494"/>
    </location>
</feature>
<dbReference type="HOGENOM" id="CLU_017290_1_3_5"/>
<dbReference type="OrthoDB" id="9807095at2"/>
<feature type="compositionally biased region" description="Polar residues" evidence="5">
    <location>
        <begin position="1"/>
        <end position="10"/>
    </location>
</feature>
<evidence type="ECO:0000256" key="4">
    <source>
        <dbReference type="RuleBase" id="RU000384"/>
    </source>
</evidence>
<dbReference type="Gene3D" id="3.10.20.70">
    <property type="entry name" value="Glutamine synthetase, N-terminal domain"/>
    <property type="match status" value="1"/>
</dbReference>
<evidence type="ECO:0000259" key="6">
    <source>
        <dbReference type="PROSITE" id="PS51987"/>
    </source>
</evidence>
<evidence type="ECO:0000313" key="7">
    <source>
        <dbReference type="EMBL" id="BAQ18219.1"/>
    </source>
</evidence>
<accession>A0A0A8K8A4</accession>
<dbReference type="GO" id="GO:0004356">
    <property type="term" value="F:glutamine synthetase activity"/>
    <property type="evidence" value="ECO:0007669"/>
    <property type="project" value="UniProtKB-EC"/>
</dbReference>
<organism evidence="7 8">
    <name type="scientific">Methyloceanibacter caenitepidi</name>
    <dbReference type="NCBI Taxonomy" id="1384459"/>
    <lineage>
        <taxon>Bacteria</taxon>
        <taxon>Pseudomonadati</taxon>
        <taxon>Pseudomonadota</taxon>
        <taxon>Alphaproteobacteria</taxon>
        <taxon>Hyphomicrobiales</taxon>
        <taxon>Hyphomicrobiaceae</taxon>
        <taxon>Methyloceanibacter</taxon>
    </lineage>
</organism>
<comment type="similarity">
    <text evidence="3 4">Belongs to the glutamine synthetase family.</text>
</comment>
<dbReference type="SUPFAM" id="SSF54368">
    <property type="entry name" value="Glutamine synthetase, N-terminal domain"/>
    <property type="match status" value="1"/>
</dbReference>
<dbReference type="Proteomes" id="UP000031643">
    <property type="component" value="Chromosome"/>
</dbReference>
<evidence type="ECO:0000256" key="3">
    <source>
        <dbReference type="PROSITE-ProRule" id="PRU01331"/>
    </source>
</evidence>
<reference evidence="7 8" key="1">
    <citation type="submission" date="2014-09" db="EMBL/GenBank/DDBJ databases">
        <title>Genome sequencing of Methyloceanibacter caenitepidi Gela4.</title>
        <authorList>
            <person name="Takeuchi M."/>
            <person name="Susumu S."/>
            <person name="Kamagata Y."/>
            <person name="Oshima K."/>
            <person name="Hattori M."/>
            <person name="Iwasaki W."/>
        </authorList>
    </citation>
    <scope>NUCLEOTIDE SEQUENCE [LARGE SCALE GENOMIC DNA]</scope>
    <source>
        <strain evidence="7 8">Gela4</strain>
    </source>
</reference>
<dbReference type="InterPro" id="IPR036651">
    <property type="entry name" value="Gln_synt_N_sf"/>
</dbReference>
<evidence type="ECO:0000256" key="1">
    <source>
        <dbReference type="ARBA" id="ARBA00001946"/>
    </source>
</evidence>
<protein>
    <submittedName>
        <fullName evidence="7">Glutamine synthetase type I</fullName>
        <ecNumber evidence="7">6.3.1.2</ecNumber>
    </submittedName>
</protein>
<dbReference type="KEGG" id="mcg:GL4_2785"/>
<evidence type="ECO:0000256" key="5">
    <source>
        <dbReference type="SAM" id="MobiDB-lite"/>
    </source>
</evidence>
<dbReference type="RefSeq" id="WP_045368280.1">
    <property type="nucleotide sequence ID" value="NZ_AP014648.1"/>
</dbReference>
<dbReference type="Pfam" id="PF00120">
    <property type="entry name" value="Gln-synt_C"/>
    <property type="match status" value="1"/>
</dbReference>
<name>A0A0A8K8A4_9HYPH</name>
<keyword evidence="8" id="KW-1185">Reference proteome</keyword>
<dbReference type="PROSITE" id="PS51987">
    <property type="entry name" value="GS_CATALYTIC"/>
    <property type="match status" value="1"/>
</dbReference>
<dbReference type="Gene3D" id="3.30.590.10">
    <property type="entry name" value="Glutamine synthetase/guanido kinase, catalytic domain"/>
    <property type="match status" value="1"/>
</dbReference>
<comment type="cofactor">
    <cofactor evidence="1">
        <name>Mg(2+)</name>
        <dbReference type="ChEBI" id="CHEBI:18420"/>
    </cofactor>
</comment>
<dbReference type="EC" id="6.3.1.2" evidence="7"/>
<dbReference type="PANTHER" id="PTHR43785:SF12">
    <property type="entry name" value="TYPE-1 GLUTAMINE SYNTHETASE 2"/>
    <property type="match status" value="1"/>
</dbReference>
<dbReference type="GO" id="GO:0006542">
    <property type="term" value="P:glutamine biosynthetic process"/>
    <property type="evidence" value="ECO:0007669"/>
    <property type="project" value="InterPro"/>
</dbReference>
<dbReference type="EMBL" id="AP014648">
    <property type="protein sequence ID" value="BAQ18219.1"/>
    <property type="molecule type" value="Genomic_DNA"/>
</dbReference>
<proteinExistence type="inferred from homology"/>
<dbReference type="SUPFAM" id="SSF55931">
    <property type="entry name" value="Glutamine synthetase/guanido kinase"/>
    <property type="match status" value="1"/>
</dbReference>
<dbReference type="InterPro" id="IPR008146">
    <property type="entry name" value="Gln_synth_cat_dom"/>
</dbReference>
<dbReference type="AlphaFoldDB" id="A0A0A8K8A4"/>
<keyword evidence="2 7" id="KW-0436">Ligase</keyword>
<dbReference type="SMART" id="SM01230">
    <property type="entry name" value="Gln-synt_C"/>
    <property type="match status" value="1"/>
</dbReference>
<evidence type="ECO:0000313" key="8">
    <source>
        <dbReference type="Proteomes" id="UP000031643"/>
    </source>
</evidence>
<evidence type="ECO:0000256" key="2">
    <source>
        <dbReference type="ARBA" id="ARBA00022598"/>
    </source>
</evidence>
<feature type="region of interest" description="Disordered" evidence="5">
    <location>
        <begin position="1"/>
        <end position="30"/>
    </location>
</feature>